<dbReference type="Pfam" id="PF00467">
    <property type="entry name" value="KOW"/>
    <property type="match status" value="1"/>
</dbReference>
<dbReference type="GO" id="GO:1990904">
    <property type="term" value="C:ribonucleoprotein complex"/>
    <property type="evidence" value="ECO:0007669"/>
    <property type="project" value="UniProtKB-KW"/>
</dbReference>
<dbReference type="VEuPathDB" id="VectorBase:SSCA000711"/>
<keyword evidence="3" id="KW-0687">Ribonucleoprotein</keyword>
<evidence type="ECO:0000313" key="10">
    <source>
        <dbReference type="Proteomes" id="UP000070412"/>
    </source>
</evidence>
<keyword evidence="10" id="KW-1185">Reference proteome</keyword>
<dbReference type="PANTHER" id="PTHR12903">
    <property type="entry name" value="MITOCHONDRIAL RIBOSOMAL PROTEIN L24"/>
    <property type="match status" value="1"/>
</dbReference>
<evidence type="ECO:0000313" key="9">
    <source>
        <dbReference type="EnsemblMetazoa" id="KAF7493465.1"/>
    </source>
</evidence>
<dbReference type="OMA" id="DFEWRFT"/>
<evidence type="ECO:0000313" key="7">
    <source>
        <dbReference type="EMBL" id="KAF7493465.1"/>
    </source>
</evidence>
<evidence type="ECO:0000259" key="6">
    <source>
        <dbReference type="SMART" id="SM00739"/>
    </source>
</evidence>
<accession>A0A132A5U6</accession>
<dbReference type="InterPro" id="IPR014722">
    <property type="entry name" value="Rib_uL2_dom2"/>
</dbReference>
<dbReference type="Gene3D" id="2.30.30.30">
    <property type="match status" value="1"/>
</dbReference>
<evidence type="ECO:0000313" key="11">
    <source>
        <dbReference type="Proteomes" id="UP000616769"/>
    </source>
</evidence>
<dbReference type="InterPro" id="IPR057264">
    <property type="entry name" value="Ribosomal_uL24_C"/>
</dbReference>
<gene>
    <name evidence="7" type="primary">SSS_786g</name>
    <name evidence="8" type="ORF">QR98_0048050</name>
    <name evidence="7" type="ORF">SSS_786</name>
</gene>
<feature type="domain" description="KOW" evidence="6">
    <location>
        <begin position="87"/>
        <end position="114"/>
    </location>
</feature>
<dbReference type="GO" id="GO:0003735">
    <property type="term" value="F:structural constituent of ribosome"/>
    <property type="evidence" value="ECO:0007669"/>
    <property type="project" value="InterPro"/>
</dbReference>
<dbReference type="EMBL" id="JXLN01010791">
    <property type="protein sequence ID" value="KPM06331.1"/>
    <property type="molecule type" value="Genomic_DNA"/>
</dbReference>
<dbReference type="Proteomes" id="UP000616769">
    <property type="component" value="Unassembled WGS sequence"/>
</dbReference>
<dbReference type="InterPro" id="IPR005824">
    <property type="entry name" value="KOW"/>
</dbReference>
<evidence type="ECO:0000256" key="4">
    <source>
        <dbReference type="ARBA" id="ARBA00035283"/>
    </source>
</evidence>
<reference evidence="10" key="2">
    <citation type="journal article" date="2020" name="PLoS Negl. Trop. Dis.">
        <title>High-quality nuclear genome for Sarcoptes scabiei-A critical resource for a neglected parasite.</title>
        <authorList>
            <person name="Korhonen P.K."/>
            <person name="Gasser R.B."/>
            <person name="Ma G."/>
            <person name="Wang T."/>
            <person name="Stroehlein A.J."/>
            <person name="Young N.D."/>
            <person name="Ang C.S."/>
            <person name="Fernando D.D."/>
            <person name="Lu H.C."/>
            <person name="Taylor S."/>
            <person name="Reynolds S.L."/>
            <person name="Mofiz E."/>
            <person name="Najaraj S.H."/>
            <person name="Gowda H."/>
            <person name="Madugundu A."/>
            <person name="Renuse S."/>
            <person name="Holt D."/>
            <person name="Pandey A."/>
            <person name="Papenfuss A.T."/>
            <person name="Fischer K."/>
        </authorList>
    </citation>
    <scope>NUCLEOTIDE SEQUENCE [LARGE SCALE GENOMIC DNA]</scope>
</reference>
<dbReference type="GO" id="GO:0003723">
    <property type="term" value="F:RNA binding"/>
    <property type="evidence" value="ECO:0007669"/>
    <property type="project" value="InterPro"/>
</dbReference>
<reference evidence="8 11" key="1">
    <citation type="journal article" date="2015" name="Parasit. Vectors">
        <title>Draft genome of the scabies mite.</title>
        <authorList>
            <person name="Rider S.D.Jr."/>
            <person name="Morgan M.S."/>
            <person name="Arlian L.G."/>
        </authorList>
    </citation>
    <scope>NUCLEOTIDE SEQUENCE [LARGE SCALE GENOMIC DNA]</scope>
    <source>
        <strain evidence="8">Arlian Lab</strain>
    </source>
</reference>
<dbReference type="CDD" id="cd06089">
    <property type="entry name" value="KOW_RPL26"/>
    <property type="match status" value="1"/>
</dbReference>
<dbReference type="SUPFAM" id="SSF50104">
    <property type="entry name" value="Translation proteins SH3-like domain"/>
    <property type="match status" value="1"/>
</dbReference>
<comment type="similarity">
    <text evidence="1">Belongs to the universal ribosomal protein uL24 family.</text>
</comment>
<dbReference type="Proteomes" id="UP000070412">
    <property type="component" value="Unassembled WGS sequence"/>
</dbReference>
<name>A0A132A5U6_SARSC</name>
<evidence type="ECO:0000256" key="3">
    <source>
        <dbReference type="ARBA" id="ARBA00023274"/>
    </source>
</evidence>
<dbReference type="GO" id="GO:0006412">
    <property type="term" value="P:translation"/>
    <property type="evidence" value="ECO:0007669"/>
    <property type="project" value="InterPro"/>
</dbReference>
<dbReference type="InterPro" id="IPR008991">
    <property type="entry name" value="Translation_prot_SH3-like_sf"/>
</dbReference>
<protein>
    <recommendedName>
        <fullName evidence="4">Large ribosomal subunit protein uL24m</fullName>
    </recommendedName>
    <alternativeName>
        <fullName evidence="5">39S ribosomal protein L24, mitochondrial</fullName>
    </alternativeName>
</protein>
<evidence type="ECO:0000256" key="5">
    <source>
        <dbReference type="ARBA" id="ARBA00035357"/>
    </source>
</evidence>
<evidence type="ECO:0000256" key="2">
    <source>
        <dbReference type="ARBA" id="ARBA00022980"/>
    </source>
</evidence>
<proteinExistence type="inferred from homology"/>
<organism evidence="8 11">
    <name type="scientific">Sarcoptes scabiei</name>
    <name type="common">Itch mite</name>
    <name type="synonym">Acarus scabiei</name>
    <dbReference type="NCBI Taxonomy" id="52283"/>
    <lineage>
        <taxon>Eukaryota</taxon>
        <taxon>Metazoa</taxon>
        <taxon>Ecdysozoa</taxon>
        <taxon>Arthropoda</taxon>
        <taxon>Chelicerata</taxon>
        <taxon>Arachnida</taxon>
        <taxon>Acari</taxon>
        <taxon>Acariformes</taxon>
        <taxon>Sarcoptiformes</taxon>
        <taxon>Astigmata</taxon>
        <taxon>Psoroptidia</taxon>
        <taxon>Sarcoptoidea</taxon>
        <taxon>Sarcoptidae</taxon>
        <taxon>Sarcoptinae</taxon>
        <taxon>Sarcoptes</taxon>
    </lineage>
</organism>
<reference evidence="7" key="3">
    <citation type="submission" date="2020-01" db="EMBL/GenBank/DDBJ databases">
        <authorList>
            <person name="Korhonen P.K.K."/>
            <person name="Guangxu M.G."/>
            <person name="Wang T.W."/>
            <person name="Stroehlein A.J.S."/>
            <person name="Young N.D."/>
            <person name="Ang C.-S.A."/>
            <person name="Fernando D.W.F."/>
            <person name="Lu H.L."/>
            <person name="Taylor S.T."/>
            <person name="Ehtesham M.E.M."/>
            <person name="Najaraj S.H.N."/>
            <person name="Harsha G.H.G."/>
            <person name="Madugundu A.M."/>
            <person name="Renuse S.R."/>
            <person name="Holt D.H."/>
            <person name="Pandey A.P."/>
            <person name="Papenfuss A.P."/>
            <person name="Gasser R.B.G."/>
            <person name="Fischer K.F."/>
        </authorList>
    </citation>
    <scope>NUCLEOTIDE SEQUENCE</scope>
    <source>
        <strain evidence="7">SSS_KF_BRIS2020</strain>
    </source>
</reference>
<dbReference type="AlphaFoldDB" id="A0A132A5U6"/>
<evidence type="ECO:0000313" key="8">
    <source>
        <dbReference type="EMBL" id="KPM06331.1"/>
    </source>
</evidence>
<keyword evidence="2 8" id="KW-0689">Ribosomal protein</keyword>
<dbReference type="SMART" id="SM00739">
    <property type="entry name" value="KOW"/>
    <property type="match status" value="1"/>
</dbReference>
<evidence type="ECO:0000256" key="1">
    <source>
        <dbReference type="ARBA" id="ARBA00010618"/>
    </source>
</evidence>
<reference evidence="9" key="4">
    <citation type="submission" date="2022-06" db="UniProtKB">
        <authorList>
            <consortium name="EnsemblMetazoa"/>
        </authorList>
    </citation>
    <scope>IDENTIFICATION</scope>
</reference>
<dbReference type="EnsemblMetazoa" id="SSS_786s_mrna">
    <property type="protein sequence ID" value="KAF7493465.1"/>
    <property type="gene ID" value="SSS_786"/>
</dbReference>
<dbReference type="GO" id="GO:0005840">
    <property type="term" value="C:ribosome"/>
    <property type="evidence" value="ECO:0007669"/>
    <property type="project" value="UniProtKB-KW"/>
</dbReference>
<dbReference type="InterPro" id="IPR041988">
    <property type="entry name" value="Ribosomal_uL24_KOW"/>
</dbReference>
<dbReference type="Pfam" id="PF17136">
    <property type="entry name" value="ribosomal_L24"/>
    <property type="match status" value="1"/>
</dbReference>
<dbReference type="InterPro" id="IPR003256">
    <property type="entry name" value="Ribosomal_uL24"/>
</dbReference>
<sequence>MRLFSALFEKIPRKYHYSNYPERFIKQQTEFVEWKSPPYPNYQPRTIRYRRAAYYDIHRPWTSDFQNQNAPRAKHPKIFVQPIENFPVFVGDQVQILRGKDQGKKGVVSYVVQERNWVCVKNLNLQYNLTQRDKNYPGMLNADEKPLLFPRDVALLDPEDFEPTNIEWRLDENGDDVRVSLRTGRIIPMPSKAYETKDFKVRKAYKEHPKDTVSTEVLKVTFKPAIKTFEMDIMDQMRIKENRIPYPMYWY</sequence>
<dbReference type="OrthoDB" id="359154at2759"/>
<dbReference type="EMBL" id="WVUK01000056">
    <property type="protein sequence ID" value="KAF7493465.1"/>
    <property type="molecule type" value="Genomic_DNA"/>
</dbReference>